<dbReference type="Proteomes" id="UP000546806">
    <property type="component" value="Unassembled WGS sequence"/>
</dbReference>
<dbReference type="eggNOG" id="COG3247">
    <property type="taxonomic scope" value="Bacteria"/>
</dbReference>
<dbReference type="OrthoDB" id="1648765at2"/>
<feature type="transmembrane region" description="Helical" evidence="1">
    <location>
        <begin position="31"/>
        <end position="55"/>
    </location>
</feature>
<proteinExistence type="predicted"/>
<dbReference type="Proteomes" id="UP000541735">
    <property type="component" value="Unassembled WGS sequence"/>
</dbReference>
<dbReference type="EMBL" id="JAARXI010000001">
    <property type="protein sequence ID" value="MBC2115371.1"/>
    <property type="molecule type" value="Genomic_DNA"/>
</dbReference>
<dbReference type="EMBL" id="JAARUV010000006">
    <property type="protein sequence ID" value="MBC1780082.1"/>
    <property type="molecule type" value="Genomic_DNA"/>
</dbReference>
<feature type="transmembrane region" description="Helical" evidence="1">
    <location>
        <begin position="120"/>
        <end position="140"/>
    </location>
</feature>
<accession>A0A099W619</accession>
<evidence type="ECO:0000313" key="29">
    <source>
        <dbReference type="Proteomes" id="UP000553016"/>
    </source>
</evidence>
<evidence type="ECO:0000313" key="25">
    <source>
        <dbReference type="Proteomes" id="UP000546244"/>
    </source>
</evidence>
<evidence type="ECO:0000313" key="6">
    <source>
        <dbReference type="EMBL" id="MBC1565929.1"/>
    </source>
</evidence>
<feature type="transmembrane region" description="Helical" evidence="1">
    <location>
        <begin position="62"/>
        <end position="82"/>
    </location>
</feature>
<evidence type="ECO:0000313" key="5">
    <source>
        <dbReference type="EMBL" id="MBC1562163.1"/>
    </source>
</evidence>
<evidence type="ECO:0000313" key="3">
    <source>
        <dbReference type="EMBL" id="MBC1402952.1"/>
    </source>
</evidence>
<dbReference type="EMBL" id="JAASTX010000021">
    <property type="protein sequence ID" value="MBC1492916.1"/>
    <property type="molecule type" value="Genomic_DNA"/>
</dbReference>
<dbReference type="AlphaFoldDB" id="A0A099W619"/>
<dbReference type="Proteomes" id="UP000541955">
    <property type="component" value="Unassembled WGS sequence"/>
</dbReference>
<name>A0A099W619_9LIST</name>
<sequence length="175" mass="18846">MKTFTRILVLLAGIAMICLGIWFVFHPGISLLSFTFFIGILMLVVGVFQIISYFSNRGGQKVSGWILAEGILSVLLGILLLADQLEGTVTLVLVFGMWVLFAGIMRTIGAFAAKGENVQGWGWILALGILGIILGFISLFNPIVGAIGIVILVGTFFIVQGINCIATFFFVGKVK</sequence>
<comment type="caution">
    <text evidence="2">The sequence shown here is derived from an EMBL/GenBank/DDBJ whole genome shotgun (WGS) entry which is preliminary data.</text>
</comment>
<dbReference type="PANTHER" id="PTHR34989:SF1">
    <property type="entry name" value="PROTEIN HDED"/>
    <property type="match status" value="1"/>
</dbReference>
<evidence type="ECO:0000313" key="26">
    <source>
        <dbReference type="Proteomes" id="UP000546806"/>
    </source>
</evidence>
<dbReference type="Pfam" id="PF03729">
    <property type="entry name" value="DUF308"/>
    <property type="match status" value="2"/>
</dbReference>
<evidence type="ECO:0000313" key="21">
    <source>
        <dbReference type="Proteomes" id="UP000539064"/>
    </source>
</evidence>
<evidence type="ECO:0000313" key="10">
    <source>
        <dbReference type="EMBL" id="MBC1797412.1"/>
    </source>
</evidence>
<dbReference type="Proteomes" id="UP000029844">
    <property type="component" value="Unassembled WGS sequence"/>
</dbReference>
<evidence type="ECO:0000313" key="17">
    <source>
        <dbReference type="Proteomes" id="UP000029844"/>
    </source>
</evidence>
<keyword evidence="17" id="KW-1185">Reference proteome</keyword>
<dbReference type="Proteomes" id="UP000546244">
    <property type="component" value="Unassembled WGS sequence"/>
</dbReference>
<evidence type="ECO:0000313" key="22">
    <source>
        <dbReference type="Proteomes" id="UP000541735"/>
    </source>
</evidence>
<dbReference type="InterPro" id="IPR052712">
    <property type="entry name" value="Acid_resist_chaperone_HdeD"/>
</dbReference>
<dbReference type="EMBL" id="JAARYD010000002">
    <property type="protein sequence ID" value="MBC2175927.1"/>
    <property type="molecule type" value="Genomic_DNA"/>
</dbReference>
<dbReference type="EMBL" id="JAARPT010000011">
    <property type="protein sequence ID" value="MBC1402952.1"/>
    <property type="molecule type" value="Genomic_DNA"/>
</dbReference>
<evidence type="ECO:0000256" key="1">
    <source>
        <dbReference type="SAM" id="Phobius"/>
    </source>
</evidence>
<evidence type="ECO:0000313" key="7">
    <source>
        <dbReference type="EMBL" id="MBC1616152.1"/>
    </source>
</evidence>
<dbReference type="GO" id="GO:0005886">
    <property type="term" value="C:plasma membrane"/>
    <property type="evidence" value="ECO:0007669"/>
    <property type="project" value="TreeGrafter"/>
</dbReference>
<evidence type="ECO:0000313" key="24">
    <source>
        <dbReference type="Proteomes" id="UP000544413"/>
    </source>
</evidence>
<evidence type="ECO:0000313" key="16">
    <source>
        <dbReference type="EMBL" id="MBC2370790.1"/>
    </source>
</evidence>
<dbReference type="EMBL" id="JAARVD010000005">
    <property type="protein sequence ID" value="MBC1797412.1"/>
    <property type="molecule type" value="Genomic_DNA"/>
</dbReference>
<dbReference type="EMBL" id="JAARMV010000001">
    <property type="protein sequence ID" value="MBC2370790.1"/>
    <property type="molecule type" value="Genomic_DNA"/>
</dbReference>
<reference evidence="18 19" key="2">
    <citation type="submission" date="2020-03" db="EMBL/GenBank/DDBJ databases">
        <title>Soil Listeria distribution.</title>
        <authorList>
            <person name="Liao J."/>
            <person name="Wiedmann M."/>
        </authorList>
    </citation>
    <scope>NUCLEOTIDE SEQUENCE [LARGE SCALE GENOMIC DNA]</scope>
    <source>
        <strain evidence="15 29">FSL L7-0149</strain>
        <strain evidence="13 18">FSL L7-0245</strain>
        <strain evidence="14 22">FSL L7-0259</strain>
        <strain evidence="12 19">FSL L7-0360</strain>
        <strain evidence="11 26">FSL L7-0435</strain>
        <strain evidence="9 21">FSL L7-0978</strain>
        <strain evidence="10 28">FSL L7-0990</strain>
        <strain evidence="8 27">FSL L7-1017</strain>
        <strain evidence="7 30">FSL L7-1299</strain>
        <strain evidence="5 23">FSL L7-1387</strain>
        <strain evidence="6 31">FSL L7-1427</strain>
        <strain evidence="4 20">FSL L7-1547</strain>
        <strain evidence="3 24">FSL L7-1658</strain>
        <strain evidence="16 25">FSL L7-1850</strain>
    </source>
</reference>
<evidence type="ECO:0000313" key="30">
    <source>
        <dbReference type="Proteomes" id="UP000574104"/>
    </source>
</evidence>
<dbReference type="EMBL" id="JNFA01000025">
    <property type="protein sequence ID" value="KGL39853.1"/>
    <property type="molecule type" value="Genomic_DNA"/>
</dbReference>
<evidence type="ECO:0000313" key="9">
    <source>
        <dbReference type="EMBL" id="MBC1792843.1"/>
    </source>
</evidence>
<dbReference type="Proteomes" id="UP000548082">
    <property type="component" value="Unassembled WGS sequence"/>
</dbReference>
<dbReference type="Proteomes" id="UP000533953">
    <property type="component" value="Unassembled WGS sequence"/>
</dbReference>
<keyword evidence="1" id="KW-0812">Transmembrane</keyword>
<evidence type="ECO:0000313" key="4">
    <source>
        <dbReference type="EMBL" id="MBC1492916.1"/>
    </source>
</evidence>
<feature type="transmembrane region" description="Helical" evidence="1">
    <location>
        <begin position="7"/>
        <end position="25"/>
    </location>
</feature>
<feature type="transmembrane region" description="Helical" evidence="1">
    <location>
        <begin position="146"/>
        <end position="171"/>
    </location>
</feature>
<dbReference type="EMBL" id="JAARVG010000004">
    <property type="protein sequence ID" value="MBC1792843.1"/>
    <property type="molecule type" value="Genomic_DNA"/>
</dbReference>
<dbReference type="EMBL" id="JAARYH010000003">
    <property type="protein sequence ID" value="MBC2166472.1"/>
    <property type="molecule type" value="Genomic_DNA"/>
</dbReference>
<evidence type="ECO:0000313" key="19">
    <source>
        <dbReference type="Proteomes" id="UP000529446"/>
    </source>
</evidence>
<evidence type="ECO:0000313" key="18">
    <source>
        <dbReference type="Proteomes" id="UP000519573"/>
    </source>
</evidence>
<dbReference type="Proteomes" id="UP000574104">
    <property type="component" value="Unassembled WGS sequence"/>
</dbReference>
<dbReference type="InterPro" id="IPR005325">
    <property type="entry name" value="DUF308_memb"/>
</dbReference>
<dbReference type="GeneID" id="58718150"/>
<dbReference type="EMBL" id="JAARWW010000002">
    <property type="protein sequence ID" value="MBC2003116.1"/>
    <property type="molecule type" value="Genomic_DNA"/>
</dbReference>
<keyword evidence="1" id="KW-0472">Membrane</keyword>
<dbReference type="EMBL" id="JAARRU010000003">
    <property type="protein sequence ID" value="MBC1565929.1"/>
    <property type="molecule type" value="Genomic_DNA"/>
</dbReference>
<evidence type="ECO:0000313" key="13">
    <source>
        <dbReference type="EMBL" id="MBC2166472.1"/>
    </source>
</evidence>
<gene>
    <name evidence="2" type="ORF">EP57_12390</name>
    <name evidence="3" type="ORF">HB836_15270</name>
    <name evidence="5" type="ORF">HB902_08750</name>
    <name evidence="7" type="ORF">HB904_08135</name>
    <name evidence="6" type="ORF">HB907_10955</name>
    <name evidence="16" type="ORF">HBP98_02105</name>
    <name evidence="8" type="ORF">HCA46_14640</name>
    <name evidence="9" type="ORF">HCA52_05385</name>
    <name evidence="10" type="ORF">HCA55_11800</name>
    <name evidence="11" type="ORF">HCA78_04990</name>
    <name evidence="12" type="ORF">HCB06_01945</name>
    <name evidence="13" type="ORF">HCB26_07800</name>
    <name evidence="14" type="ORF">HCB27_04825</name>
    <name evidence="15" type="ORF">HCB35_05965</name>
    <name evidence="4" type="ORF">HCI99_13930</name>
</gene>
<dbReference type="STRING" id="1552123.EP57_12390"/>
<dbReference type="EMBL" id="JAARSH010000004">
    <property type="protein sequence ID" value="MBC1616152.1"/>
    <property type="molecule type" value="Genomic_DNA"/>
</dbReference>
<dbReference type="Proteomes" id="UP000519573">
    <property type="component" value="Unassembled WGS sequence"/>
</dbReference>
<dbReference type="Proteomes" id="UP000553016">
    <property type="component" value="Unassembled WGS sequence"/>
</dbReference>
<evidence type="ECO:0000313" key="12">
    <source>
        <dbReference type="EMBL" id="MBC2115371.1"/>
    </source>
</evidence>
<evidence type="ECO:0000313" key="31">
    <source>
        <dbReference type="Proteomes" id="UP000586951"/>
    </source>
</evidence>
<dbReference type="Proteomes" id="UP000547643">
    <property type="component" value="Unassembled WGS sequence"/>
</dbReference>
<evidence type="ECO:0000313" key="28">
    <source>
        <dbReference type="Proteomes" id="UP000548082"/>
    </source>
</evidence>
<feature type="transmembrane region" description="Helical" evidence="1">
    <location>
        <begin position="88"/>
        <end position="108"/>
    </location>
</feature>
<evidence type="ECO:0000313" key="15">
    <source>
        <dbReference type="EMBL" id="MBC2240014.1"/>
    </source>
</evidence>
<evidence type="ECO:0000313" key="27">
    <source>
        <dbReference type="Proteomes" id="UP000547643"/>
    </source>
</evidence>
<dbReference type="Proteomes" id="UP000586951">
    <property type="component" value="Unassembled WGS sequence"/>
</dbReference>
<organism evidence="2 17">
    <name type="scientific">Listeria booriae</name>
    <dbReference type="NCBI Taxonomy" id="1552123"/>
    <lineage>
        <taxon>Bacteria</taxon>
        <taxon>Bacillati</taxon>
        <taxon>Bacillota</taxon>
        <taxon>Bacilli</taxon>
        <taxon>Bacillales</taxon>
        <taxon>Listeriaceae</taxon>
        <taxon>Listeria</taxon>
    </lineage>
</organism>
<evidence type="ECO:0000313" key="11">
    <source>
        <dbReference type="EMBL" id="MBC2003116.1"/>
    </source>
</evidence>
<dbReference type="EMBL" id="JAARRW010000003">
    <property type="protein sequence ID" value="MBC1562163.1"/>
    <property type="molecule type" value="Genomic_DNA"/>
</dbReference>
<dbReference type="PANTHER" id="PTHR34989">
    <property type="entry name" value="PROTEIN HDED"/>
    <property type="match status" value="1"/>
</dbReference>
<dbReference type="Proteomes" id="UP000539064">
    <property type="component" value="Unassembled WGS sequence"/>
</dbReference>
<reference evidence="2 17" key="1">
    <citation type="submission" date="2014-05" db="EMBL/GenBank/DDBJ databases">
        <title>Novel Listeriaceae from food processing environments.</title>
        <authorList>
            <person name="den Bakker H.C."/>
        </authorList>
    </citation>
    <scope>NUCLEOTIDE SEQUENCE [LARGE SCALE GENOMIC DNA]</scope>
    <source>
        <strain evidence="2 17">FSL A5-0281</strain>
    </source>
</reference>
<evidence type="ECO:0000313" key="8">
    <source>
        <dbReference type="EMBL" id="MBC1780082.1"/>
    </source>
</evidence>
<dbReference type="Proteomes" id="UP000529446">
    <property type="component" value="Unassembled WGS sequence"/>
</dbReference>
<evidence type="ECO:0000313" key="14">
    <source>
        <dbReference type="EMBL" id="MBC2175927.1"/>
    </source>
</evidence>
<evidence type="ECO:0000313" key="20">
    <source>
        <dbReference type="Proteomes" id="UP000533953"/>
    </source>
</evidence>
<protein>
    <submittedName>
        <fullName evidence="3">HdeD family acid-resistance protein</fullName>
    </submittedName>
    <submittedName>
        <fullName evidence="2">Membrane protein</fullName>
    </submittedName>
</protein>
<dbReference type="RefSeq" id="WP_036087076.1">
    <property type="nucleotide sequence ID" value="NZ_CBCSHQ010000021.1"/>
</dbReference>
<keyword evidence="1" id="KW-1133">Transmembrane helix</keyword>
<dbReference type="EMBL" id="JAARZA010000002">
    <property type="protein sequence ID" value="MBC2240014.1"/>
    <property type="molecule type" value="Genomic_DNA"/>
</dbReference>
<evidence type="ECO:0000313" key="23">
    <source>
        <dbReference type="Proteomes" id="UP000541955"/>
    </source>
</evidence>
<dbReference type="Proteomes" id="UP000544413">
    <property type="component" value="Unassembled WGS sequence"/>
</dbReference>
<evidence type="ECO:0000313" key="2">
    <source>
        <dbReference type="EMBL" id="KGL39853.1"/>
    </source>
</evidence>